<name>B9Z4Z2_9NEIS</name>
<sequence length="410" mass="43984">MAETPLRPASFKGVGFRVAETDMEVGRRTVLHEYPYRDVPFGEDMGRAARGFTVSAIFIGPSARDDSDRLIDVLEAKGAGTLVHPWRGTQFVQLERPARVRYPRALGGRIVVEMDLREAGENSEPAARADTDAQLEAAADSAQAAADSELASSWLDEIAGYADEAAAAVEAACATFESYFEAYDAAMAKVDRIIHSVQTIINAPLLVVSRIQSRIQTLVGKLDTPFSGVTAWRKLLKDEVLNPWRTGGSYSTILSTSSTSSARPDWTLPNPSRRAGDLPSMPPALAAYVRRTLVIEAARTLPTATFTTKADVQNARAQILQALNTEMQSASDTLYPALQALRVTVATSIQARLPATADVATVTTQTSLPALVVAYQVTGAIEVADDLVARNGVMHPGFVPAGDIEVLKNA</sequence>
<evidence type="ECO:0000259" key="1">
    <source>
        <dbReference type="Pfam" id="PF07157"/>
    </source>
</evidence>
<protein>
    <submittedName>
        <fullName evidence="2">DNA circulation family protein</fullName>
    </submittedName>
</protein>
<dbReference type="Pfam" id="PF07157">
    <property type="entry name" value="DNA_circ_N"/>
    <property type="match status" value="1"/>
</dbReference>
<dbReference type="AlphaFoldDB" id="B9Z4Z2"/>
<dbReference type="eggNOG" id="COG4228">
    <property type="taxonomic scope" value="Bacteria"/>
</dbReference>
<evidence type="ECO:0000313" key="2">
    <source>
        <dbReference type="EMBL" id="EEG08224.1"/>
    </source>
</evidence>
<gene>
    <name evidence="2" type="ORF">FuraDRAFT_2427</name>
</gene>
<accession>B9Z4Z2</accession>
<dbReference type="RefSeq" id="WP_008954447.1">
    <property type="nucleotide sequence ID" value="NZ_ACIS01000006.1"/>
</dbReference>
<evidence type="ECO:0000313" key="3">
    <source>
        <dbReference type="Proteomes" id="UP000003165"/>
    </source>
</evidence>
<reference evidence="2 3" key="1">
    <citation type="submission" date="2009-02" db="EMBL/GenBank/DDBJ databases">
        <title>Sequencing of the draft genome and assembly of Lutiella nitroferrum 2002.</title>
        <authorList>
            <consortium name="US DOE Joint Genome Institute (JGI-PGF)"/>
            <person name="Lucas S."/>
            <person name="Copeland A."/>
            <person name="Lapidus A."/>
            <person name="Glavina del Rio T."/>
            <person name="Tice H."/>
            <person name="Bruce D."/>
            <person name="Goodwin L."/>
            <person name="Pitluck S."/>
            <person name="Larimer F."/>
            <person name="Land M.L."/>
            <person name="Hauser L."/>
            <person name="Coates J.D."/>
        </authorList>
    </citation>
    <scope>NUCLEOTIDE SEQUENCE [LARGE SCALE GENOMIC DNA]</scope>
    <source>
        <strain evidence="2 3">2002</strain>
    </source>
</reference>
<dbReference type="InterPro" id="IPR009826">
    <property type="entry name" value="DNA_circ_N"/>
</dbReference>
<dbReference type="Proteomes" id="UP000003165">
    <property type="component" value="Unassembled WGS sequence"/>
</dbReference>
<dbReference type="EMBL" id="ACIS01000006">
    <property type="protein sequence ID" value="EEG08224.1"/>
    <property type="molecule type" value="Genomic_DNA"/>
</dbReference>
<proteinExistence type="predicted"/>
<comment type="caution">
    <text evidence="2">The sequence shown here is derived from an EMBL/GenBank/DDBJ whole genome shotgun (WGS) entry which is preliminary data.</text>
</comment>
<organism evidence="2 3">
    <name type="scientific">Pseudogulbenkiania ferrooxidans 2002</name>
    <dbReference type="NCBI Taxonomy" id="279714"/>
    <lineage>
        <taxon>Bacteria</taxon>
        <taxon>Pseudomonadati</taxon>
        <taxon>Pseudomonadota</taxon>
        <taxon>Betaproteobacteria</taxon>
        <taxon>Neisseriales</taxon>
        <taxon>Chromobacteriaceae</taxon>
        <taxon>Pseudogulbenkiania</taxon>
    </lineage>
</organism>
<keyword evidence="3" id="KW-1185">Reference proteome</keyword>
<feature type="domain" description="DNA circulation N-terminal" evidence="1">
    <location>
        <begin position="6"/>
        <end position="90"/>
    </location>
</feature>